<accession>A0ACB7SHD9</accession>
<gene>
    <name evidence="1" type="ORF">HPB50_007391</name>
</gene>
<keyword evidence="2" id="KW-1185">Reference proteome</keyword>
<proteinExistence type="predicted"/>
<organism evidence="1 2">
    <name type="scientific">Hyalomma asiaticum</name>
    <name type="common">Tick</name>
    <dbReference type="NCBI Taxonomy" id="266040"/>
    <lineage>
        <taxon>Eukaryota</taxon>
        <taxon>Metazoa</taxon>
        <taxon>Ecdysozoa</taxon>
        <taxon>Arthropoda</taxon>
        <taxon>Chelicerata</taxon>
        <taxon>Arachnida</taxon>
        <taxon>Acari</taxon>
        <taxon>Parasitiformes</taxon>
        <taxon>Ixodida</taxon>
        <taxon>Ixodoidea</taxon>
        <taxon>Ixodidae</taxon>
        <taxon>Hyalomminae</taxon>
        <taxon>Hyalomma</taxon>
    </lineage>
</organism>
<sequence>MHQAVGERPLQENRTSSVAALILPDFRPSDFALWFVHTEAQFRRHRVISQAAKYNNAVSAPNPVRVALVLDILLDPLPTGQYGTLKRGLQWQPVTPTGVFREEVENTPDQRESDGTNPSFSSAPSSPSTSSDVSANQLISAAPANATVQGASSSPSQPKEKGKEVDHLRKFRARPRAGHEDLSRTPLGPVEDVLSTSKCSQGDVLRTYSGCLFVVWEPPRVIDDAIQRAKTLNRQDLISNRPTQRIT</sequence>
<comment type="caution">
    <text evidence="1">The sequence shown here is derived from an EMBL/GenBank/DDBJ whole genome shotgun (WGS) entry which is preliminary data.</text>
</comment>
<evidence type="ECO:0000313" key="1">
    <source>
        <dbReference type="EMBL" id="KAH6932557.1"/>
    </source>
</evidence>
<dbReference type="EMBL" id="CM023484">
    <property type="protein sequence ID" value="KAH6932557.1"/>
    <property type="molecule type" value="Genomic_DNA"/>
</dbReference>
<evidence type="ECO:0000313" key="2">
    <source>
        <dbReference type="Proteomes" id="UP000821845"/>
    </source>
</evidence>
<reference evidence="1" key="1">
    <citation type="submission" date="2020-05" db="EMBL/GenBank/DDBJ databases">
        <title>Large-scale comparative analyses of tick genomes elucidate their genetic diversity and vector capacities.</title>
        <authorList>
            <person name="Jia N."/>
            <person name="Wang J."/>
            <person name="Shi W."/>
            <person name="Du L."/>
            <person name="Sun Y."/>
            <person name="Zhan W."/>
            <person name="Jiang J."/>
            <person name="Wang Q."/>
            <person name="Zhang B."/>
            <person name="Ji P."/>
            <person name="Sakyi L.B."/>
            <person name="Cui X."/>
            <person name="Yuan T."/>
            <person name="Jiang B."/>
            <person name="Yang W."/>
            <person name="Lam T.T.-Y."/>
            <person name="Chang Q."/>
            <person name="Ding S."/>
            <person name="Wang X."/>
            <person name="Zhu J."/>
            <person name="Ruan X."/>
            <person name="Zhao L."/>
            <person name="Wei J."/>
            <person name="Que T."/>
            <person name="Du C."/>
            <person name="Cheng J."/>
            <person name="Dai P."/>
            <person name="Han X."/>
            <person name="Huang E."/>
            <person name="Gao Y."/>
            <person name="Liu J."/>
            <person name="Shao H."/>
            <person name="Ye R."/>
            <person name="Li L."/>
            <person name="Wei W."/>
            <person name="Wang X."/>
            <person name="Wang C."/>
            <person name="Yang T."/>
            <person name="Huo Q."/>
            <person name="Li W."/>
            <person name="Guo W."/>
            <person name="Chen H."/>
            <person name="Zhou L."/>
            <person name="Ni X."/>
            <person name="Tian J."/>
            <person name="Zhou Y."/>
            <person name="Sheng Y."/>
            <person name="Liu T."/>
            <person name="Pan Y."/>
            <person name="Xia L."/>
            <person name="Li J."/>
            <person name="Zhao F."/>
            <person name="Cao W."/>
        </authorList>
    </citation>
    <scope>NUCLEOTIDE SEQUENCE</scope>
    <source>
        <strain evidence="1">Hyas-2018</strain>
    </source>
</reference>
<name>A0ACB7SHD9_HYAAI</name>
<protein>
    <submittedName>
        <fullName evidence="1">Uncharacterized protein</fullName>
    </submittedName>
</protein>
<dbReference type="Proteomes" id="UP000821845">
    <property type="component" value="Chromosome 4"/>
</dbReference>